<feature type="region of interest" description="Disordered" evidence="1">
    <location>
        <begin position="1"/>
        <end position="26"/>
    </location>
</feature>
<sequence>MTNKRIKNSTEKHLSRMKDRGMRRARQAWISWQRSAGCRHMQPVPLGDQIVLRSENRTDPGAIRGWGSGDEAEGSDGEK</sequence>
<feature type="region of interest" description="Disordered" evidence="1">
    <location>
        <begin position="52"/>
        <end position="79"/>
    </location>
</feature>
<keyword evidence="2" id="KW-1185">Reference proteome</keyword>
<dbReference type="AlphaFoldDB" id="A0A1I7XZW1"/>
<feature type="compositionally biased region" description="Acidic residues" evidence="1">
    <location>
        <begin position="70"/>
        <end position="79"/>
    </location>
</feature>
<proteinExistence type="predicted"/>
<evidence type="ECO:0000313" key="3">
    <source>
        <dbReference type="WBParaSite" id="L893_g11210.t1"/>
    </source>
</evidence>
<reference evidence="3" key="1">
    <citation type="submission" date="2016-11" db="UniProtKB">
        <authorList>
            <consortium name="WormBaseParasite"/>
        </authorList>
    </citation>
    <scope>IDENTIFICATION</scope>
</reference>
<dbReference type="WBParaSite" id="L893_g11210.t1">
    <property type="protein sequence ID" value="L893_g11210.t1"/>
    <property type="gene ID" value="L893_g11210"/>
</dbReference>
<accession>A0A1I7XZW1</accession>
<evidence type="ECO:0000256" key="1">
    <source>
        <dbReference type="SAM" id="MobiDB-lite"/>
    </source>
</evidence>
<feature type="compositionally biased region" description="Basic and acidic residues" evidence="1">
    <location>
        <begin position="8"/>
        <end position="22"/>
    </location>
</feature>
<name>A0A1I7XZW1_9BILA</name>
<organism evidence="2 3">
    <name type="scientific">Steinernema glaseri</name>
    <dbReference type="NCBI Taxonomy" id="37863"/>
    <lineage>
        <taxon>Eukaryota</taxon>
        <taxon>Metazoa</taxon>
        <taxon>Ecdysozoa</taxon>
        <taxon>Nematoda</taxon>
        <taxon>Chromadorea</taxon>
        <taxon>Rhabditida</taxon>
        <taxon>Tylenchina</taxon>
        <taxon>Panagrolaimomorpha</taxon>
        <taxon>Strongyloidoidea</taxon>
        <taxon>Steinernematidae</taxon>
        <taxon>Steinernema</taxon>
    </lineage>
</organism>
<protein>
    <submittedName>
        <fullName evidence="3">DUF5641 domain-containing protein</fullName>
    </submittedName>
</protein>
<dbReference type="Proteomes" id="UP000095287">
    <property type="component" value="Unplaced"/>
</dbReference>
<evidence type="ECO:0000313" key="2">
    <source>
        <dbReference type="Proteomes" id="UP000095287"/>
    </source>
</evidence>